<dbReference type="Proteomes" id="UP000297861">
    <property type="component" value="Unassembled WGS sequence"/>
</dbReference>
<feature type="transmembrane region" description="Helical" evidence="1">
    <location>
        <begin position="331"/>
        <end position="349"/>
    </location>
</feature>
<protein>
    <recommendedName>
        <fullName evidence="4">Glycosyltransferase RgtA/B/C/D-like domain-containing protein</fullName>
    </recommendedName>
</protein>
<feature type="transmembrane region" description="Helical" evidence="1">
    <location>
        <begin position="173"/>
        <end position="189"/>
    </location>
</feature>
<evidence type="ECO:0000313" key="2">
    <source>
        <dbReference type="EMBL" id="TFD99150.1"/>
    </source>
</evidence>
<keyword evidence="3" id="KW-1185">Reference proteome</keyword>
<dbReference type="STRING" id="1121485.GCA_000426485_00337"/>
<feature type="transmembrane region" description="Helical" evidence="1">
    <location>
        <begin position="195"/>
        <end position="211"/>
    </location>
</feature>
<dbReference type="InterPro" id="IPR045691">
    <property type="entry name" value="DUF6056"/>
</dbReference>
<sequence length="454" mass="51600">MKEKSIVNISFAGLILLVLAVIYHLNVLFPVFADDIGFTFVSEIGKGLTRKVSNIYDIFETQYSQYHVWGGRCVVHFILQSLLLLGDGVANVLNSIAYLALSLLIYVFINKGNEVKPLLFLLINMVLVFTLPTFSETVLWITGSVNYTWGTLIILFFIYPFYTYFLNGKVNNSWIRSIGMFFAGIIAGWTNENTAFSMILMIIALLVYLKITKKEIPVWIITGLIGACIGYLIMILAPGNYIRSAGVSHNLGLDEVSAFKLFKIRLYNLLQGGLASILLYLAIFVLFTFFYWKNKSQLQGDYRKPLYASLAFMSASIISYCVLFPTPTFPGRAMFGVVIYALIAIGILFANIPNKNTLVKVVKILTVLSVCVLFFFAFNREYTELVKFSDISKVRENLIQEQKEKGILDIVFTEKETMLPDKEVLTTDSLNFYNVYFAKYYNINSIRLEKSPHW</sequence>
<dbReference type="EMBL" id="SOML01000001">
    <property type="protein sequence ID" value="TFD99150.1"/>
    <property type="molecule type" value="Genomic_DNA"/>
</dbReference>
<evidence type="ECO:0000313" key="3">
    <source>
        <dbReference type="Proteomes" id="UP000297861"/>
    </source>
</evidence>
<keyword evidence="1" id="KW-0812">Transmembrane</keyword>
<feature type="transmembrane region" description="Helical" evidence="1">
    <location>
        <begin position="7"/>
        <end position="25"/>
    </location>
</feature>
<name>A0A4Y8LDN0_9BACT</name>
<feature type="transmembrane region" description="Helical" evidence="1">
    <location>
        <begin position="269"/>
        <end position="292"/>
    </location>
</feature>
<keyword evidence="1" id="KW-0472">Membrane</keyword>
<feature type="transmembrane region" description="Helical" evidence="1">
    <location>
        <begin position="118"/>
        <end position="141"/>
    </location>
</feature>
<feature type="transmembrane region" description="Helical" evidence="1">
    <location>
        <begin position="361"/>
        <end position="378"/>
    </location>
</feature>
<gene>
    <name evidence="2" type="ORF">E2605_03480</name>
</gene>
<feature type="transmembrane region" description="Helical" evidence="1">
    <location>
        <begin position="304"/>
        <end position="325"/>
    </location>
</feature>
<evidence type="ECO:0000256" key="1">
    <source>
        <dbReference type="SAM" id="Phobius"/>
    </source>
</evidence>
<feature type="transmembrane region" description="Helical" evidence="1">
    <location>
        <begin position="218"/>
        <end position="237"/>
    </location>
</feature>
<dbReference type="Pfam" id="PF19528">
    <property type="entry name" value="DUF6056"/>
    <property type="match status" value="1"/>
</dbReference>
<comment type="caution">
    <text evidence="2">The sequence shown here is derived from an EMBL/GenBank/DDBJ whole genome shotgun (WGS) entry which is preliminary data.</text>
</comment>
<feature type="transmembrane region" description="Helical" evidence="1">
    <location>
        <begin position="147"/>
        <end position="166"/>
    </location>
</feature>
<dbReference type="AlphaFoldDB" id="A0A4Y8LDN0"/>
<dbReference type="OrthoDB" id="996251at2"/>
<feature type="transmembrane region" description="Helical" evidence="1">
    <location>
        <begin position="89"/>
        <end position="109"/>
    </location>
</feature>
<organism evidence="2 3">
    <name type="scientific">Dysgonomonas capnocytophagoides</name>
    <dbReference type="NCBI Taxonomy" id="45254"/>
    <lineage>
        <taxon>Bacteria</taxon>
        <taxon>Pseudomonadati</taxon>
        <taxon>Bacteroidota</taxon>
        <taxon>Bacteroidia</taxon>
        <taxon>Bacteroidales</taxon>
        <taxon>Dysgonomonadaceae</taxon>
        <taxon>Dysgonomonas</taxon>
    </lineage>
</organism>
<proteinExistence type="predicted"/>
<dbReference type="RefSeq" id="WP_134435502.1">
    <property type="nucleotide sequence ID" value="NZ_SOML01000001.1"/>
</dbReference>
<accession>A0A4Y8LDN0</accession>
<keyword evidence="1" id="KW-1133">Transmembrane helix</keyword>
<evidence type="ECO:0008006" key="4">
    <source>
        <dbReference type="Google" id="ProtNLM"/>
    </source>
</evidence>
<reference evidence="2 3" key="1">
    <citation type="submission" date="2019-03" db="EMBL/GenBank/DDBJ databases">
        <title>San Antonio Military Medical Center submission to MRSN (WRAIR), pending publication.</title>
        <authorList>
            <person name="Blyth D.M."/>
            <person name="Mccarthy S.L."/>
            <person name="Schall S.E."/>
            <person name="Stam J.A."/>
            <person name="Ong A.C."/>
            <person name="Mcgann P.T."/>
        </authorList>
    </citation>
    <scope>NUCLEOTIDE SEQUENCE [LARGE SCALE GENOMIC DNA]</scope>
    <source>
        <strain evidence="2 3">MRSN571793</strain>
    </source>
</reference>